<gene>
    <name evidence="2" type="ORF">CEXT_220521</name>
</gene>
<comment type="caution">
    <text evidence="2">The sequence shown here is derived from an EMBL/GenBank/DDBJ whole genome shotgun (WGS) entry which is preliminary data.</text>
</comment>
<accession>A0AAV4NPM5</accession>
<dbReference type="EMBL" id="BPLR01021030">
    <property type="protein sequence ID" value="GIX85137.1"/>
    <property type="molecule type" value="Genomic_DNA"/>
</dbReference>
<feature type="region of interest" description="Disordered" evidence="1">
    <location>
        <begin position="1"/>
        <end position="22"/>
    </location>
</feature>
<keyword evidence="3" id="KW-1185">Reference proteome</keyword>
<organism evidence="2 3">
    <name type="scientific">Caerostris extrusa</name>
    <name type="common">Bark spider</name>
    <name type="synonym">Caerostris bankana</name>
    <dbReference type="NCBI Taxonomy" id="172846"/>
    <lineage>
        <taxon>Eukaryota</taxon>
        <taxon>Metazoa</taxon>
        <taxon>Ecdysozoa</taxon>
        <taxon>Arthropoda</taxon>
        <taxon>Chelicerata</taxon>
        <taxon>Arachnida</taxon>
        <taxon>Araneae</taxon>
        <taxon>Araneomorphae</taxon>
        <taxon>Entelegynae</taxon>
        <taxon>Araneoidea</taxon>
        <taxon>Araneidae</taxon>
        <taxon>Caerostris</taxon>
    </lineage>
</organism>
<evidence type="ECO:0000313" key="2">
    <source>
        <dbReference type="EMBL" id="GIX85137.1"/>
    </source>
</evidence>
<name>A0AAV4NPM5_CAEEX</name>
<protein>
    <submittedName>
        <fullName evidence="2">Uncharacterized protein</fullName>
    </submittedName>
</protein>
<sequence length="92" mass="10793">MLLVSSDKIRSPQTPPPVYKAINTPPTDRKITLSEEAPRRRKKKLAINDMILEVSIIIWRALRPKGLRRKMCVLEIFKFRFLSYLMRDLLIG</sequence>
<evidence type="ECO:0000256" key="1">
    <source>
        <dbReference type="SAM" id="MobiDB-lite"/>
    </source>
</evidence>
<proteinExistence type="predicted"/>
<evidence type="ECO:0000313" key="3">
    <source>
        <dbReference type="Proteomes" id="UP001054945"/>
    </source>
</evidence>
<reference evidence="2 3" key="1">
    <citation type="submission" date="2021-06" db="EMBL/GenBank/DDBJ databases">
        <title>Caerostris extrusa draft genome.</title>
        <authorList>
            <person name="Kono N."/>
            <person name="Arakawa K."/>
        </authorList>
    </citation>
    <scope>NUCLEOTIDE SEQUENCE [LARGE SCALE GENOMIC DNA]</scope>
</reference>
<dbReference type="Proteomes" id="UP001054945">
    <property type="component" value="Unassembled WGS sequence"/>
</dbReference>
<dbReference type="AlphaFoldDB" id="A0AAV4NPM5"/>